<accession>A0A0B6YP79</accession>
<dbReference type="PANTHER" id="PTHR21084">
    <property type="entry name" value="DENSE INCISORS"/>
    <property type="match status" value="1"/>
</dbReference>
<feature type="non-terminal residue" evidence="1">
    <location>
        <position position="64"/>
    </location>
</feature>
<dbReference type="AlphaFoldDB" id="A0A0B6YP79"/>
<sequence length="64" mass="7366">MLTEKEKFECKQILDLISDEDIFALVRTSSNQAVKVYSRSEAENAILSFSESAEELLNRRKVNK</sequence>
<organism evidence="1">
    <name type="scientific">Arion vulgaris</name>
    <dbReference type="NCBI Taxonomy" id="1028688"/>
    <lineage>
        <taxon>Eukaryota</taxon>
        <taxon>Metazoa</taxon>
        <taxon>Spiralia</taxon>
        <taxon>Lophotrochozoa</taxon>
        <taxon>Mollusca</taxon>
        <taxon>Gastropoda</taxon>
        <taxon>Heterobranchia</taxon>
        <taxon>Euthyneura</taxon>
        <taxon>Panpulmonata</taxon>
        <taxon>Eupulmonata</taxon>
        <taxon>Stylommatophora</taxon>
        <taxon>Helicina</taxon>
        <taxon>Arionoidea</taxon>
        <taxon>Arionidae</taxon>
        <taxon>Arion</taxon>
    </lineage>
</organism>
<dbReference type="InterPro" id="IPR026698">
    <property type="entry name" value="UPF_C3orf38"/>
</dbReference>
<dbReference type="PANTHER" id="PTHR21084:SF1">
    <property type="entry name" value="DENSE INCISORS"/>
    <property type="match status" value="1"/>
</dbReference>
<dbReference type="EMBL" id="HACG01011067">
    <property type="protein sequence ID" value="CEK57932.1"/>
    <property type="molecule type" value="Transcribed_RNA"/>
</dbReference>
<proteinExistence type="predicted"/>
<dbReference type="Pfam" id="PF15008">
    <property type="entry name" value="DUF4518"/>
    <property type="match status" value="1"/>
</dbReference>
<protein>
    <submittedName>
        <fullName evidence="1">Uncharacterized protein</fullName>
    </submittedName>
</protein>
<evidence type="ECO:0000313" key="1">
    <source>
        <dbReference type="EMBL" id="CEK57932.1"/>
    </source>
</evidence>
<gene>
    <name evidence="1" type="primary">ORF31508</name>
</gene>
<reference evidence="1" key="1">
    <citation type="submission" date="2014-12" db="EMBL/GenBank/DDBJ databases">
        <title>Insight into the proteome of Arion vulgaris.</title>
        <authorList>
            <person name="Aradska J."/>
            <person name="Bulat T."/>
            <person name="Smidak R."/>
            <person name="Sarate P."/>
            <person name="Gangsoo J."/>
            <person name="Sialana F."/>
            <person name="Bilban M."/>
            <person name="Lubec G."/>
        </authorList>
    </citation>
    <scope>NUCLEOTIDE SEQUENCE</scope>
    <source>
        <tissue evidence="1">Skin</tissue>
    </source>
</reference>
<name>A0A0B6YP79_9EUPU</name>